<accession>A0A9W3P239</accession>
<evidence type="ECO:0000313" key="1">
    <source>
        <dbReference type="EMBL" id="AFQ24925.1"/>
    </source>
</evidence>
<dbReference type="Proteomes" id="UP000005257">
    <property type="component" value="Chromosome"/>
</dbReference>
<proteinExistence type="predicted"/>
<dbReference type="AlphaFoldDB" id="A0A9W3P239"/>
<dbReference type="EMBL" id="CP003763">
    <property type="protein sequence ID" value="AFQ24925.1"/>
    <property type="molecule type" value="Genomic_DNA"/>
</dbReference>
<protein>
    <submittedName>
        <fullName evidence="1">Uncharacterized protein</fullName>
    </submittedName>
</protein>
<gene>
    <name evidence="1" type="ORF">BTF1_03510</name>
</gene>
<name>A0A9W3P239_BACTU</name>
<reference evidence="1 2" key="1">
    <citation type="journal article" date="2013" name="Genome Announc.">
        <title>Complete Genome Sequence of Bacillus thuringiensis Serovar Israelensis Strain HD-789.</title>
        <authorList>
            <person name="Doggett N.A."/>
            <person name="Stubben C.J."/>
            <person name="Chertkov O."/>
            <person name="Bruce D.C."/>
            <person name="Detter J.C."/>
            <person name="Johnson S.L."/>
            <person name="Han C.S."/>
        </authorList>
    </citation>
    <scope>NUCLEOTIDE SEQUENCE [LARGE SCALE GENOMIC DNA]</scope>
    <source>
        <strain evidence="1 2">HD-789</strain>
    </source>
</reference>
<sequence length="67" mass="8003">MKSVLFNKLNYMLQVGKSRMFIPDFSSKEYIIFEDLAGLLDLETNQRRSYIQLGQVKEGYTKRSWNY</sequence>
<dbReference type="KEGG" id="btn:BTF1_03510"/>
<organism evidence="1 2">
    <name type="scientific">Bacillus thuringiensis HD-789</name>
    <dbReference type="NCBI Taxonomy" id="1217737"/>
    <lineage>
        <taxon>Bacteria</taxon>
        <taxon>Bacillati</taxon>
        <taxon>Bacillota</taxon>
        <taxon>Bacilli</taxon>
        <taxon>Bacillales</taxon>
        <taxon>Bacillaceae</taxon>
        <taxon>Bacillus</taxon>
        <taxon>Bacillus cereus group</taxon>
    </lineage>
</organism>
<evidence type="ECO:0000313" key="2">
    <source>
        <dbReference type="Proteomes" id="UP000005257"/>
    </source>
</evidence>